<feature type="region of interest" description="Disordered" evidence="1">
    <location>
        <begin position="158"/>
        <end position="180"/>
    </location>
</feature>
<proteinExistence type="predicted"/>
<evidence type="ECO:0000256" key="2">
    <source>
        <dbReference type="SAM" id="Phobius"/>
    </source>
</evidence>
<feature type="transmembrane region" description="Helical" evidence="2">
    <location>
        <begin position="309"/>
        <end position="327"/>
    </location>
</feature>
<gene>
    <name evidence="3" type="ORF">GJ744_007260</name>
</gene>
<dbReference type="AlphaFoldDB" id="A0A8H7AMZ9"/>
<dbReference type="Pfam" id="PF11915">
    <property type="entry name" value="DUF3433"/>
    <property type="match status" value="2"/>
</dbReference>
<dbReference type="PANTHER" id="PTHR37544:SF3">
    <property type="entry name" value="SPRAY"/>
    <property type="match status" value="1"/>
</dbReference>
<reference evidence="3" key="1">
    <citation type="submission" date="2020-02" db="EMBL/GenBank/DDBJ databases">
        <authorList>
            <person name="Palmer J.M."/>
        </authorList>
    </citation>
    <scope>NUCLEOTIDE SEQUENCE</scope>
    <source>
        <strain evidence="3">EPUS1.4</strain>
        <tissue evidence="3">Thallus</tissue>
    </source>
</reference>
<name>A0A8H7AMZ9_9EURO</name>
<dbReference type="EMBL" id="JAACFV010000035">
    <property type="protein sequence ID" value="KAF7509946.1"/>
    <property type="molecule type" value="Genomic_DNA"/>
</dbReference>
<protein>
    <submittedName>
        <fullName evidence="3">Uncharacterized protein</fullName>
    </submittedName>
</protein>
<feature type="transmembrane region" description="Helical" evidence="2">
    <location>
        <begin position="618"/>
        <end position="636"/>
    </location>
</feature>
<comment type="caution">
    <text evidence="3">The sequence shown here is derived from an EMBL/GenBank/DDBJ whole genome shotgun (WGS) entry which is preliminary data.</text>
</comment>
<feature type="region of interest" description="Disordered" evidence="1">
    <location>
        <begin position="64"/>
        <end position="91"/>
    </location>
</feature>
<feature type="transmembrane region" description="Helical" evidence="2">
    <location>
        <begin position="729"/>
        <end position="753"/>
    </location>
</feature>
<dbReference type="Proteomes" id="UP000606974">
    <property type="component" value="Unassembled WGS sequence"/>
</dbReference>
<feature type="transmembrane region" description="Helical" evidence="2">
    <location>
        <begin position="477"/>
        <end position="497"/>
    </location>
</feature>
<evidence type="ECO:0000256" key="1">
    <source>
        <dbReference type="SAM" id="MobiDB-lite"/>
    </source>
</evidence>
<keyword evidence="2" id="KW-0812">Transmembrane</keyword>
<feature type="transmembrane region" description="Helical" evidence="2">
    <location>
        <begin position="680"/>
        <end position="709"/>
    </location>
</feature>
<keyword evidence="2" id="KW-0472">Membrane</keyword>
<feature type="transmembrane region" description="Helical" evidence="2">
    <location>
        <begin position="590"/>
        <end position="612"/>
    </location>
</feature>
<sequence>MVFDRASRPQQLYLNRGLDEESDTCTLPAAPPYHDRTSNEMDTLAPVADRTLLVPEPRYPRRNVARSQSEYGGGIQAKRGKGSASPSRASTFLRKISSRASKSPRSSHLLNFNVKGDQYEHLDSKDVEYELDPIGVDLSSLTGLGFQLMPGPEISISHASESQQSATNATNANHSEQRRGLGDGMIVGTQLRLDPSMVAVRAQSLRHLTSSASAANELQRAKSIREAAQDLARRTKKVVAVDDPSLSPIPEGTVDLSLLEGTERRRRTNTTFNEITPKSQTTATNTRSYFYPDDPNPPNWKPITMSRPYILLLIIISLTLAAIQELVCQLSMRRNGILSFSRVADVPIWSFFCWKYLPTLIFVIYGVLWQIMDFEIKRLEPYYQLSKPLGSTAAESLNLDHLSLWSYLVPFKAFRLRQWAVFCSAVGNLLTTSVCPSLQNPSIRFDPNCEPGDCPACEPGVCADGQRAFSVRIDPGWSRVLTLFLVITAILGMVLFVQLRRKSGLLSDPKGIAGIAAMATKSHILNDFQGMDLATHRKIHSKLRHRRYLLNKSSIWQGEYDKSEEPKYEGGRNVESPHPMMLRLSAGIPFISFLGFCLIAVPIINFTGAHIIPNSAPWLPILIATLIKIVWTTFEFDVRMMEPFYILSKGNAPPEMSLTLDYQGTVYGWFPIKALINRHYIVALVGFSSMLADALTVTVSSFSVNGAAFLSSHSGVENVSADDETFRSFWSSFVLSIVILIFLILSAALVYALRRHPFLPRQPSTIAAVLAFIHVSKMLDDFIDTERLSNKDMERRLKEKGKKYGLGWFKGRDGQWHCAIDEEPMRSRYVHGVSYTMAQEPWHGGHVGVGGGVGYDFMRYDP</sequence>
<dbReference type="OrthoDB" id="3248909at2759"/>
<organism evidence="3 4">
    <name type="scientific">Endocarpon pusillum</name>
    <dbReference type="NCBI Taxonomy" id="364733"/>
    <lineage>
        <taxon>Eukaryota</taxon>
        <taxon>Fungi</taxon>
        <taxon>Dikarya</taxon>
        <taxon>Ascomycota</taxon>
        <taxon>Pezizomycotina</taxon>
        <taxon>Eurotiomycetes</taxon>
        <taxon>Chaetothyriomycetidae</taxon>
        <taxon>Verrucariales</taxon>
        <taxon>Verrucariaceae</taxon>
        <taxon>Endocarpon</taxon>
    </lineage>
</organism>
<accession>A0A8H7AMZ9</accession>
<keyword evidence="4" id="KW-1185">Reference proteome</keyword>
<dbReference type="InterPro" id="IPR021840">
    <property type="entry name" value="DUF3433"/>
</dbReference>
<feature type="compositionally biased region" description="Polar residues" evidence="1">
    <location>
        <begin position="158"/>
        <end position="174"/>
    </location>
</feature>
<evidence type="ECO:0000313" key="4">
    <source>
        <dbReference type="Proteomes" id="UP000606974"/>
    </source>
</evidence>
<keyword evidence="2" id="KW-1133">Transmembrane helix</keyword>
<evidence type="ECO:0000313" key="3">
    <source>
        <dbReference type="EMBL" id="KAF7509946.1"/>
    </source>
</evidence>
<dbReference type="PANTHER" id="PTHR37544">
    <property type="entry name" value="SPRAY-RELATED"/>
    <property type="match status" value="1"/>
</dbReference>
<feature type="transmembrane region" description="Helical" evidence="2">
    <location>
        <begin position="348"/>
        <end position="372"/>
    </location>
</feature>